<gene>
    <name evidence="3" type="ORF">LKD42_04735</name>
</gene>
<evidence type="ECO:0000313" key="4">
    <source>
        <dbReference type="Proteomes" id="UP001299235"/>
    </source>
</evidence>
<reference evidence="3 4" key="1">
    <citation type="submission" date="2021-10" db="EMBL/GenBank/DDBJ databases">
        <title>Anaerobic single-cell dispensing facilitates the cultivation of human gut bacteria.</title>
        <authorList>
            <person name="Afrizal A."/>
        </authorList>
    </citation>
    <scope>NUCLEOTIDE SEQUENCE [LARGE SCALE GENOMIC DNA]</scope>
    <source>
        <strain evidence="3 4">CLA-AA-H246</strain>
    </source>
</reference>
<feature type="signal peptide" evidence="2">
    <location>
        <begin position="1"/>
        <end position="25"/>
    </location>
</feature>
<dbReference type="PROSITE" id="PS51257">
    <property type="entry name" value="PROKAR_LIPOPROTEIN"/>
    <property type="match status" value="1"/>
</dbReference>
<evidence type="ECO:0000256" key="2">
    <source>
        <dbReference type="SAM" id="SignalP"/>
    </source>
</evidence>
<name>A0ABS8ETQ3_9FIRM</name>
<feature type="compositionally biased region" description="Basic and acidic residues" evidence="1">
    <location>
        <begin position="214"/>
        <end position="227"/>
    </location>
</feature>
<feature type="region of interest" description="Disordered" evidence="1">
    <location>
        <begin position="181"/>
        <end position="255"/>
    </location>
</feature>
<dbReference type="EMBL" id="JAJEQE010000010">
    <property type="protein sequence ID" value="MCC2148562.1"/>
    <property type="molecule type" value="Genomic_DNA"/>
</dbReference>
<accession>A0ABS8ETQ3</accession>
<dbReference type="Proteomes" id="UP001299235">
    <property type="component" value="Unassembled WGS sequence"/>
</dbReference>
<organism evidence="3 4">
    <name type="scientific">Hominisplanchenecus faecis</name>
    <dbReference type="NCBI Taxonomy" id="2885351"/>
    <lineage>
        <taxon>Bacteria</taxon>
        <taxon>Bacillati</taxon>
        <taxon>Bacillota</taxon>
        <taxon>Clostridia</taxon>
        <taxon>Lachnospirales</taxon>
        <taxon>Lachnospiraceae</taxon>
        <taxon>Hominisplanchenecus</taxon>
    </lineage>
</organism>
<feature type="chain" id="PRO_5046426775" description="Lipoprotein" evidence="2">
    <location>
        <begin position="26"/>
        <end position="255"/>
    </location>
</feature>
<proteinExistence type="predicted"/>
<evidence type="ECO:0000256" key="1">
    <source>
        <dbReference type="SAM" id="MobiDB-lite"/>
    </source>
</evidence>
<evidence type="ECO:0008006" key="5">
    <source>
        <dbReference type="Google" id="ProtNLM"/>
    </source>
</evidence>
<feature type="compositionally biased region" description="Acidic residues" evidence="1">
    <location>
        <begin position="195"/>
        <end position="205"/>
    </location>
</feature>
<keyword evidence="4" id="KW-1185">Reference proteome</keyword>
<keyword evidence="2" id="KW-0732">Signal</keyword>
<evidence type="ECO:0000313" key="3">
    <source>
        <dbReference type="EMBL" id="MCC2148562.1"/>
    </source>
</evidence>
<sequence length="255" mass="27833">MKKWKGILAVILITGCLGGCSQFQAEHNAVKVKRDGSVQAAVIDTLDKSYYSEDELKQTIDDSVSAYNQSQEGDPIVVKKFNVTDGKAELYMNYAASRDYQDFNNVTFYTGDLQGAYDQKYEFPDEFQKVENGKVTGSVTRSDILGGLNYNVVICSEEMDIEVPGKILYVTTDAVVTGKKTATSISEEREKAAESETETASESESTDGGSKSDGNAEKGQFEVESESKSAAGNEASDTADDAEEVKHTLTFVIYE</sequence>
<protein>
    <recommendedName>
        <fullName evidence="5">Lipoprotein</fullName>
    </recommendedName>
</protein>
<dbReference type="RefSeq" id="WP_248834967.1">
    <property type="nucleotide sequence ID" value="NZ_JAJEQE010000010.1"/>
</dbReference>
<comment type="caution">
    <text evidence="3">The sequence shown here is derived from an EMBL/GenBank/DDBJ whole genome shotgun (WGS) entry which is preliminary data.</text>
</comment>